<dbReference type="EMBL" id="JAPDPJ010000008">
    <property type="protein sequence ID" value="MCW3785973.1"/>
    <property type="molecule type" value="Genomic_DNA"/>
</dbReference>
<dbReference type="Pfam" id="PF20736">
    <property type="entry name" value="Glyco_hydro127M"/>
    <property type="match status" value="1"/>
</dbReference>
<dbReference type="Gene3D" id="1.50.10.20">
    <property type="match status" value="1"/>
</dbReference>
<dbReference type="Pfam" id="PF20737">
    <property type="entry name" value="Glyco_hydro127C"/>
    <property type="match status" value="1"/>
</dbReference>
<evidence type="ECO:0000259" key="2">
    <source>
        <dbReference type="Pfam" id="PF20736"/>
    </source>
</evidence>
<keyword evidence="4" id="KW-0378">Hydrolase</keyword>
<comment type="caution">
    <text evidence="4">The sequence shown here is derived from an EMBL/GenBank/DDBJ whole genome shotgun (WGS) entry which is preliminary data.</text>
</comment>
<feature type="domain" description="Non-reducing end beta-L-arabinofuranosidase-like GH127 C-terminal" evidence="3">
    <location>
        <begin position="562"/>
        <end position="675"/>
    </location>
</feature>
<evidence type="ECO:0000313" key="5">
    <source>
        <dbReference type="Proteomes" id="UP001209229"/>
    </source>
</evidence>
<dbReference type="InterPro" id="IPR012878">
    <property type="entry name" value="Beta-AFase-like_GH127_cat"/>
</dbReference>
<keyword evidence="5" id="KW-1185">Reference proteome</keyword>
<proteinExistence type="predicted"/>
<feature type="domain" description="Non-reducing end beta-L-arabinofuranosidase-like GH127 catalytic" evidence="1">
    <location>
        <begin position="46"/>
        <end position="452"/>
    </location>
</feature>
<dbReference type="PANTHER" id="PTHR43465:SF1">
    <property type="entry name" value="NON-REDUCING END BETA-L-ARABINOFURANOSIDASE"/>
    <property type="match status" value="1"/>
</dbReference>
<dbReference type="SUPFAM" id="SSF48208">
    <property type="entry name" value="Six-hairpin glycosidases"/>
    <property type="match status" value="1"/>
</dbReference>
<organism evidence="4 5">
    <name type="scientific">Plebeiibacterium sediminum</name>
    <dbReference type="NCBI Taxonomy" id="2992112"/>
    <lineage>
        <taxon>Bacteria</taxon>
        <taxon>Pseudomonadati</taxon>
        <taxon>Bacteroidota</taxon>
        <taxon>Bacteroidia</taxon>
        <taxon>Marinilabiliales</taxon>
        <taxon>Marinilabiliaceae</taxon>
        <taxon>Plebeiibacterium</taxon>
    </lineage>
</organism>
<evidence type="ECO:0000259" key="3">
    <source>
        <dbReference type="Pfam" id="PF20737"/>
    </source>
</evidence>
<dbReference type="AlphaFoldDB" id="A0AAE3SFA2"/>
<dbReference type="PANTHER" id="PTHR43465">
    <property type="entry name" value="DUF1680 DOMAIN PROTEIN (AFU_ORTHOLOGUE AFUA_1G08910)"/>
    <property type="match status" value="1"/>
</dbReference>
<feature type="domain" description="Non-reducing end beta-L-arabinofuranosidase-like GH127 middle" evidence="2">
    <location>
        <begin position="463"/>
        <end position="559"/>
    </location>
</feature>
<accession>A0AAE3SFA2</accession>
<dbReference type="RefSeq" id="WP_301189545.1">
    <property type="nucleotide sequence ID" value="NZ_JAPDPJ010000008.1"/>
</dbReference>
<dbReference type="InterPro" id="IPR008928">
    <property type="entry name" value="6-hairpin_glycosidase_sf"/>
</dbReference>
<dbReference type="GO" id="GO:0005975">
    <property type="term" value="P:carbohydrate metabolic process"/>
    <property type="evidence" value="ECO:0007669"/>
    <property type="project" value="InterPro"/>
</dbReference>
<gene>
    <name evidence="4" type="ORF">OM075_05810</name>
</gene>
<evidence type="ECO:0000259" key="1">
    <source>
        <dbReference type="Pfam" id="PF07944"/>
    </source>
</evidence>
<evidence type="ECO:0000313" key="4">
    <source>
        <dbReference type="EMBL" id="MCW3785973.1"/>
    </source>
</evidence>
<dbReference type="GO" id="GO:0016787">
    <property type="term" value="F:hydrolase activity"/>
    <property type="evidence" value="ECO:0007669"/>
    <property type="project" value="UniProtKB-KW"/>
</dbReference>
<reference evidence="4" key="1">
    <citation type="submission" date="2022-10" db="EMBL/GenBank/DDBJ databases">
        <authorList>
            <person name="Yu W.X."/>
        </authorList>
    </citation>
    <scope>NUCLEOTIDE SEQUENCE</scope>
    <source>
        <strain evidence="4">AAT</strain>
    </source>
</reference>
<sequence>MKRVLPGFLIVAASVFSGFQLKAQEKSLINTSQSPYVKMSNIDMDDVQWTDGFWAERFDVCKKTMVPFMWSILNDPEISHSFRNFEIAAGHEDGVHSGPPFHDGDFYKWFESAAMVYAVTKDKELDKLMDKIIAIIGEAQREDGYIHTPVNIEQRQHPEQKKEFAERLDFETYNLGHLMTAACVHYRVTGKTTMLDLAKKATDYLYGFYKRSSAELARNAICPSHYMGVVEMYRTTREPRYLELAEKLIEIRDLVENGSDHNQDRIPFREQHEAIGHAVRANYMYAGVADVVAETGDTTLLKPLELIWEDLVNRKMYITGACGALYDGVSPDGTTYDQPRIQQVHQAYGRDYQLPNATAHNESCANIGNMIWNWRMLQITGEERYADVMEQTLYNSVLSAVSLDGKRFFYTNPLCVNNDLPYTLRWSKDREEYITLCNCCPPNVARTVAEVSNYAYSVSDKGLWCHMYSGNKLDTKLKDGSSVELEQVTKYPWDGDIKITMNKVPKNAFSMYLRIPSWCGAAKLMVNGKTVDAIVAPGKYAEINRSWKKGDVVELILPMEAKLIEANPLVEETRNQVAVKRGPIVYCLESPDVDGARIFDIALPSDIKLTPESTVIADSKITTLVGEANLTKEKEWSNQLYREISSDDAKKVKVRLIPYYAWDNRGKSEMTVWIPLAR</sequence>
<dbReference type="InterPro" id="IPR049174">
    <property type="entry name" value="Beta-AFase-like"/>
</dbReference>
<dbReference type="Proteomes" id="UP001209229">
    <property type="component" value="Unassembled WGS sequence"/>
</dbReference>
<name>A0AAE3SFA2_9BACT</name>
<dbReference type="Pfam" id="PF07944">
    <property type="entry name" value="Beta-AFase-like_GH127_cat"/>
    <property type="match status" value="1"/>
</dbReference>
<dbReference type="InterPro" id="IPR049049">
    <property type="entry name" value="Beta-AFase-like_GH127_C"/>
</dbReference>
<dbReference type="InterPro" id="IPR049046">
    <property type="entry name" value="Beta-AFase-like_GH127_middle"/>
</dbReference>
<protein>
    <submittedName>
        <fullName evidence="4">Glycoside hydrolase family 127 protein</fullName>
    </submittedName>
</protein>